<sequence>MTGGLRSIWIVRHGERVDNVDPNWKKNAPRGAWDDPTLSDRGHKQAQEVGVQLAKQSERIDHVFVSPFIRTVQTANGILDAIEKASPDAYKNGGHPVMWLEPGFSESLHVCQPVPGYLTPEELKQQFPRIDLSYKPFHTKHYVETTSTCCQKRISQTLERVLNNYGGNILVVSHGSPIGACHVALSGKYIYVGQCTISKYRIHEHTDNPTDNRENEEEIDKVARDWMVMTGKYVFKPHLVGDSTHLSDRSNLRDKE</sequence>
<dbReference type="Gene3D" id="3.40.50.1240">
    <property type="entry name" value="Phosphoglycerate mutase-like"/>
    <property type="match status" value="1"/>
</dbReference>
<reference evidence="3" key="1">
    <citation type="submission" date="2020-09" db="EMBL/GenBank/DDBJ databases">
        <authorList>
            <person name="Kikuchi T."/>
        </authorList>
    </citation>
    <scope>NUCLEOTIDE SEQUENCE</scope>
    <source>
        <strain evidence="3">SH1</strain>
    </source>
</reference>
<dbReference type="EMBL" id="CAJFCW020000002">
    <property type="protein sequence ID" value="CAG9090385.1"/>
    <property type="molecule type" value="Genomic_DNA"/>
</dbReference>
<dbReference type="CDD" id="cd07067">
    <property type="entry name" value="HP_PGM_like"/>
    <property type="match status" value="1"/>
</dbReference>
<dbReference type="Proteomes" id="UP000783686">
    <property type="component" value="Unassembled WGS sequence"/>
</dbReference>
<dbReference type="SMART" id="SM00855">
    <property type="entry name" value="PGAM"/>
    <property type="match status" value="1"/>
</dbReference>
<dbReference type="InterPro" id="IPR029033">
    <property type="entry name" value="His_PPase_superfam"/>
</dbReference>
<name>A0A811K2M4_9BILA</name>
<comment type="caution">
    <text evidence="3">The sequence shown here is derived from an EMBL/GenBank/DDBJ whole genome shotgun (WGS) entry which is preliminary data.</text>
</comment>
<dbReference type="Pfam" id="PF00300">
    <property type="entry name" value="His_Phos_1"/>
    <property type="match status" value="1"/>
</dbReference>
<feature type="region of interest" description="Disordered" evidence="2">
    <location>
        <begin position="21"/>
        <end position="46"/>
    </location>
</feature>
<dbReference type="AlphaFoldDB" id="A0A811K2M4"/>
<dbReference type="PANTHER" id="PTHR16469:SF27">
    <property type="entry name" value="UBIQUITIN-ASSOCIATED AND SH3 DOMAIN-CONTAINING BA-RELATED"/>
    <property type="match status" value="1"/>
</dbReference>
<dbReference type="InterPro" id="IPR001345">
    <property type="entry name" value="PG/BPGM_mutase_AS"/>
</dbReference>
<dbReference type="InterPro" id="IPR051710">
    <property type="entry name" value="Phosphatase_SH3-domain"/>
</dbReference>
<accession>A0A811K2M4</accession>
<feature type="binding site" evidence="1">
    <location>
        <position position="70"/>
    </location>
    <ligand>
        <name>substrate</name>
    </ligand>
</feature>
<evidence type="ECO:0000313" key="4">
    <source>
        <dbReference type="Proteomes" id="UP000614601"/>
    </source>
</evidence>
<protein>
    <submittedName>
        <fullName evidence="3">Uncharacterized protein</fullName>
    </submittedName>
</protein>
<dbReference type="OrthoDB" id="414418at2759"/>
<keyword evidence="4" id="KW-1185">Reference proteome</keyword>
<dbReference type="InterPro" id="IPR013078">
    <property type="entry name" value="His_Pase_superF_clade-1"/>
</dbReference>
<dbReference type="GO" id="GO:0016791">
    <property type="term" value="F:phosphatase activity"/>
    <property type="evidence" value="ECO:0007669"/>
    <property type="project" value="UniProtKB-ARBA"/>
</dbReference>
<organism evidence="3 4">
    <name type="scientific">Bursaphelenchus okinawaensis</name>
    <dbReference type="NCBI Taxonomy" id="465554"/>
    <lineage>
        <taxon>Eukaryota</taxon>
        <taxon>Metazoa</taxon>
        <taxon>Ecdysozoa</taxon>
        <taxon>Nematoda</taxon>
        <taxon>Chromadorea</taxon>
        <taxon>Rhabditida</taxon>
        <taxon>Tylenchina</taxon>
        <taxon>Tylenchomorpha</taxon>
        <taxon>Aphelenchoidea</taxon>
        <taxon>Aphelenchoididae</taxon>
        <taxon>Bursaphelenchus</taxon>
    </lineage>
</organism>
<evidence type="ECO:0000313" key="3">
    <source>
        <dbReference type="EMBL" id="CAD5209923.1"/>
    </source>
</evidence>
<dbReference type="EMBL" id="CAJFDH010000002">
    <property type="protein sequence ID" value="CAD5209923.1"/>
    <property type="molecule type" value="Genomic_DNA"/>
</dbReference>
<evidence type="ECO:0000256" key="1">
    <source>
        <dbReference type="PIRSR" id="PIRSR613078-2"/>
    </source>
</evidence>
<dbReference type="Proteomes" id="UP000614601">
    <property type="component" value="Unassembled WGS sequence"/>
</dbReference>
<dbReference type="PANTHER" id="PTHR16469">
    <property type="entry name" value="UBIQUITIN-ASSOCIATED AND SH3 DOMAIN-CONTAINING BA-RELATED"/>
    <property type="match status" value="1"/>
</dbReference>
<evidence type="ECO:0000256" key="2">
    <source>
        <dbReference type="SAM" id="MobiDB-lite"/>
    </source>
</evidence>
<dbReference type="SUPFAM" id="SSF53254">
    <property type="entry name" value="Phosphoglycerate mutase-like"/>
    <property type="match status" value="1"/>
</dbReference>
<dbReference type="PROSITE" id="PS00175">
    <property type="entry name" value="PG_MUTASE"/>
    <property type="match status" value="1"/>
</dbReference>
<gene>
    <name evidence="3" type="ORF">BOKJ2_LOCUS2930</name>
</gene>
<proteinExistence type="predicted"/>